<accession>A0A085BMV5</accession>
<organism evidence="6 7">
    <name type="scientific">Epilithonimonas lactis</name>
    <dbReference type="NCBI Taxonomy" id="421072"/>
    <lineage>
        <taxon>Bacteria</taxon>
        <taxon>Pseudomonadati</taxon>
        <taxon>Bacteroidota</taxon>
        <taxon>Flavobacteriia</taxon>
        <taxon>Flavobacteriales</taxon>
        <taxon>Weeksellaceae</taxon>
        <taxon>Chryseobacterium group</taxon>
        <taxon>Epilithonimonas</taxon>
    </lineage>
</organism>
<name>A0A085BMV5_9FLAO</name>
<dbReference type="RefSeq" id="WP_034973848.1">
    <property type="nucleotide sequence ID" value="NZ_FOFI01000002.1"/>
</dbReference>
<evidence type="ECO:0000259" key="5">
    <source>
        <dbReference type="Pfam" id="PF25183"/>
    </source>
</evidence>
<dbReference type="STRING" id="421072.SAMN04488097_1837"/>
<dbReference type="AlphaFoldDB" id="A0A085BMV5"/>
<keyword evidence="2" id="KW-0472">Membrane</keyword>
<dbReference type="SUPFAM" id="SSF56935">
    <property type="entry name" value="Porins"/>
    <property type="match status" value="1"/>
</dbReference>
<dbReference type="GO" id="GO:0030246">
    <property type="term" value="F:carbohydrate binding"/>
    <property type="evidence" value="ECO:0007669"/>
    <property type="project" value="InterPro"/>
</dbReference>
<comment type="caution">
    <text evidence="6">The sequence shown here is derived from an EMBL/GenBank/DDBJ whole genome shotgun (WGS) entry which is preliminary data.</text>
</comment>
<dbReference type="InterPro" id="IPR057601">
    <property type="entry name" value="Oar-like_b-barrel"/>
</dbReference>
<dbReference type="OrthoDB" id="9768147at2"/>
<dbReference type="Proteomes" id="UP000028623">
    <property type="component" value="Unassembled WGS sequence"/>
</dbReference>
<dbReference type="Pfam" id="PF13620">
    <property type="entry name" value="CarboxypepD_reg"/>
    <property type="match status" value="1"/>
</dbReference>
<dbReference type="eggNOG" id="COG4771">
    <property type="taxonomic scope" value="Bacteria"/>
</dbReference>
<dbReference type="Gene3D" id="2.40.170.20">
    <property type="entry name" value="TonB-dependent receptor, beta-barrel domain"/>
    <property type="match status" value="1"/>
</dbReference>
<reference evidence="6 7" key="1">
    <citation type="submission" date="2014-07" db="EMBL/GenBank/DDBJ databases">
        <title>Epilithonimonas lactis LMG 22401 Genome.</title>
        <authorList>
            <person name="Pipes S.E."/>
            <person name="Stropko S.J."/>
        </authorList>
    </citation>
    <scope>NUCLEOTIDE SEQUENCE [LARGE SCALE GENOMIC DNA]</scope>
    <source>
        <strain evidence="6 7">LMG 24401</strain>
    </source>
</reference>
<keyword evidence="3" id="KW-0998">Cell outer membrane</keyword>
<dbReference type="InterPro" id="IPR037066">
    <property type="entry name" value="Plug_dom_sf"/>
</dbReference>
<feature type="domain" description="TonB-dependent transporter Oar-like beta-barrel" evidence="5">
    <location>
        <begin position="335"/>
        <end position="982"/>
    </location>
</feature>
<dbReference type="Pfam" id="PF25183">
    <property type="entry name" value="OMP_b-brl_4"/>
    <property type="match status" value="2"/>
</dbReference>
<keyword evidence="7" id="KW-1185">Reference proteome</keyword>
<dbReference type="Gene3D" id="2.170.130.10">
    <property type="entry name" value="TonB-dependent receptor, plug domain"/>
    <property type="match status" value="1"/>
</dbReference>
<feature type="chain" id="PRO_5001787342" description="TonB-dependent transporter Oar-like beta-barrel domain-containing protein" evidence="4">
    <location>
        <begin position="20"/>
        <end position="1039"/>
    </location>
</feature>
<keyword evidence="4" id="KW-0732">Signal</keyword>
<evidence type="ECO:0000313" key="6">
    <source>
        <dbReference type="EMBL" id="KFC23800.1"/>
    </source>
</evidence>
<evidence type="ECO:0000256" key="3">
    <source>
        <dbReference type="ARBA" id="ARBA00023237"/>
    </source>
</evidence>
<evidence type="ECO:0000313" key="7">
    <source>
        <dbReference type="Proteomes" id="UP000028623"/>
    </source>
</evidence>
<evidence type="ECO:0000256" key="1">
    <source>
        <dbReference type="ARBA" id="ARBA00004442"/>
    </source>
</evidence>
<dbReference type="InterPro" id="IPR013784">
    <property type="entry name" value="Carb-bd-like_fold"/>
</dbReference>
<comment type="subcellular location">
    <subcellularLocation>
        <location evidence="1">Cell outer membrane</location>
    </subcellularLocation>
</comment>
<dbReference type="InterPro" id="IPR036942">
    <property type="entry name" value="Beta-barrel_TonB_sf"/>
</dbReference>
<evidence type="ECO:0000256" key="2">
    <source>
        <dbReference type="ARBA" id="ARBA00023136"/>
    </source>
</evidence>
<proteinExistence type="predicted"/>
<feature type="signal peptide" evidence="4">
    <location>
        <begin position="1"/>
        <end position="19"/>
    </location>
</feature>
<sequence length="1039" mass="113473">MKKTLIVAILLAGFFTASAQVTTSSINGVVTQSAGKNTAGATIKATHQPSGTVYSGVSNSSGYFNLSNLRVGGPYLVEITYGNLQPVIYEDVYLQLGEPFAVDANLSQPKETSIEAVQMVAVGRNSRKNGATTVIGRKQIENMPTLSRSLQDFTRLTPQANGNSFGGANNRYNNITIDGAVNNDVFGLSGSGTPGGQAGTQPISLDAIQEIQVALAPFDVTQGNFTGAGVNAVTRSGTNKFEGSVYFFGRNENTIGKSVITGEKSSKFSETQYGVRVGGPLIKDKLFFFFNAESGRRTSPLAFNAGEAGTTMTNEIAQQIADYTLSKYGYDIGGYGPQDIQTQNNKIFGKIDWNINDKHQLAIRYNYIDAFDDNLSRSANFFRFGNNAYKFTNKQSGLVAELRSNFNSSFSNNLILGYSSIKDSRDTAGSPFPQITILNIGNVSGASAEFGSQRSSFANELDQTIFEVTDNFKWNVGKSTFTLGTHNEFFSFRNLFINNLNGRWDFNSVADYLNNVPARVRATYSLIPGESRPEAKFSAAQLGFYAQGESEVFKNFRLTYGIRLDIPVISDKPLRNPKIEAAFPGYRTDNTPSGQLLWAPRAGFNYNVNGDRSLVLRGGVGVFTGRVPFVWLSNQYTNSGMLFGTVDARTTGINGGNGFDPNIENQQNMGSGSTRAEVNLISDDFKIPQVLRFNLAGDFRLPGGINATLEGMVSKTMNNIVYSDINISGSNSNINPALSGGADTRPNYTGQRVNATDFTNVILLSNSSRGYTYSLTTQLQKSFAFGLDLMAAYTNGQSASINDGNSSTALSNWEFTQVVTNPNNPALANSNFDIRHRTIGSAGYKVEYGRNKAFSTGFSLFYAGTSGSPFTYLYNGDVNGDGAFSNDLIYVPRNASEIKLVALTGSNPATVAEQWTALNSFIEQDPYLKTRRGQYAERNGARTPWEHRFDMRVTQDLGITIKDRVHRFQLTFDIFNVGNLLNKDWGKSYFVANQAYQLITYTTSGGGGYTFRAPQDNKAFNISDLASRWQGQFGVRYIF</sequence>
<gene>
    <name evidence="6" type="ORF">IO89_04320</name>
</gene>
<feature type="domain" description="TonB-dependent transporter Oar-like beta-barrel" evidence="5">
    <location>
        <begin position="233"/>
        <end position="302"/>
    </location>
</feature>
<dbReference type="GO" id="GO:0009279">
    <property type="term" value="C:cell outer membrane"/>
    <property type="evidence" value="ECO:0007669"/>
    <property type="project" value="UniProtKB-SubCell"/>
</dbReference>
<dbReference type="EMBL" id="JPLY01000001">
    <property type="protein sequence ID" value="KFC23800.1"/>
    <property type="molecule type" value="Genomic_DNA"/>
</dbReference>
<dbReference type="SUPFAM" id="SSF49452">
    <property type="entry name" value="Starch-binding domain-like"/>
    <property type="match status" value="1"/>
</dbReference>
<evidence type="ECO:0000256" key="4">
    <source>
        <dbReference type="SAM" id="SignalP"/>
    </source>
</evidence>
<protein>
    <recommendedName>
        <fullName evidence="5">TonB-dependent transporter Oar-like beta-barrel domain-containing protein</fullName>
    </recommendedName>
</protein>